<organism evidence="1 2">
    <name type="scientific">Mariniflexile ostreae</name>
    <dbReference type="NCBI Taxonomy" id="1520892"/>
    <lineage>
        <taxon>Bacteria</taxon>
        <taxon>Pseudomonadati</taxon>
        <taxon>Bacteroidota</taxon>
        <taxon>Flavobacteriia</taxon>
        <taxon>Flavobacteriales</taxon>
        <taxon>Flavobacteriaceae</taxon>
        <taxon>Mariniflexile</taxon>
    </lineage>
</organism>
<reference evidence="1 2" key="1">
    <citation type="submission" date="2024-09" db="EMBL/GenBank/DDBJ databases">
        <authorList>
            <person name="Sun Q."/>
            <person name="Mori K."/>
        </authorList>
    </citation>
    <scope>NUCLEOTIDE SEQUENCE [LARGE SCALE GENOMIC DNA]</scope>
    <source>
        <strain evidence="1 2">CECT 8622</strain>
    </source>
</reference>
<protein>
    <submittedName>
        <fullName evidence="1">DUF2007 domain-containing protein</fullName>
    </submittedName>
</protein>
<accession>A0ABV5FFR7</accession>
<comment type="caution">
    <text evidence="1">The sequence shown here is derived from an EMBL/GenBank/DDBJ whole genome shotgun (WGS) entry which is preliminary data.</text>
</comment>
<name>A0ABV5FFR7_9FLAO</name>
<evidence type="ECO:0000313" key="1">
    <source>
        <dbReference type="EMBL" id="MFB9058199.1"/>
    </source>
</evidence>
<dbReference type="RefSeq" id="WP_379862444.1">
    <property type="nucleotide sequence ID" value="NZ_JBHMFC010000105.1"/>
</dbReference>
<sequence length="79" mass="8828">MSDSNYTKIFTGNFMIGQRIVEALEKVNIHAVVRDETESGLLKPVFGGSNSDYQDIFVHNDELNKSIPIVEAINREANS</sequence>
<dbReference type="EMBL" id="JBHMFC010000105">
    <property type="protein sequence ID" value="MFB9058199.1"/>
    <property type="molecule type" value="Genomic_DNA"/>
</dbReference>
<dbReference type="Proteomes" id="UP001589585">
    <property type="component" value="Unassembled WGS sequence"/>
</dbReference>
<keyword evidence="2" id="KW-1185">Reference proteome</keyword>
<proteinExistence type="predicted"/>
<evidence type="ECO:0000313" key="2">
    <source>
        <dbReference type="Proteomes" id="UP001589585"/>
    </source>
</evidence>
<gene>
    <name evidence="1" type="ORF">ACFFU9_15750</name>
</gene>